<dbReference type="HOGENOM" id="CLU_1951808_0_0_1"/>
<reference evidence="2" key="1">
    <citation type="journal article" date="2014" name="Genome Biol.">
        <title>Transcriptome and methylome profiling reveals relics of genome dominance in the mesopolyploid Brassica oleracea.</title>
        <authorList>
            <person name="Parkin I.A."/>
            <person name="Koh C."/>
            <person name="Tang H."/>
            <person name="Robinson S.J."/>
            <person name="Kagale S."/>
            <person name="Clarke W.E."/>
            <person name="Town C.D."/>
            <person name="Nixon J."/>
            <person name="Krishnakumar V."/>
            <person name="Bidwell S.L."/>
            <person name="Denoeud F."/>
            <person name="Belcram H."/>
            <person name="Links M.G."/>
            <person name="Just J."/>
            <person name="Clarke C."/>
            <person name="Bender T."/>
            <person name="Huebert T."/>
            <person name="Mason A.S."/>
            <person name="Pires J.C."/>
            <person name="Barker G."/>
            <person name="Moore J."/>
            <person name="Walley P.G."/>
            <person name="Manoli S."/>
            <person name="Batley J."/>
            <person name="Edwards D."/>
            <person name="Nelson M.N."/>
            <person name="Wang X."/>
            <person name="Paterson A.H."/>
            <person name="King G."/>
            <person name="Bancroft I."/>
            <person name="Chalhoub B."/>
            <person name="Sharpe A.G."/>
        </authorList>
    </citation>
    <scope>NUCLEOTIDE SEQUENCE [LARGE SCALE GENOMIC DNA]</scope>
    <source>
        <strain evidence="2">cv. TO1000</strain>
    </source>
</reference>
<organism evidence="2 3">
    <name type="scientific">Brassica oleracea var. oleracea</name>
    <dbReference type="NCBI Taxonomy" id="109376"/>
    <lineage>
        <taxon>Eukaryota</taxon>
        <taxon>Viridiplantae</taxon>
        <taxon>Streptophyta</taxon>
        <taxon>Embryophyta</taxon>
        <taxon>Tracheophyta</taxon>
        <taxon>Spermatophyta</taxon>
        <taxon>Magnoliopsida</taxon>
        <taxon>eudicotyledons</taxon>
        <taxon>Gunneridae</taxon>
        <taxon>Pentapetalae</taxon>
        <taxon>rosids</taxon>
        <taxon>malvids</taxon>
        <taxon>Brassicales</taxon>
        <taxon>Brassicaceae</taxon>
        <taxon>Brassiceae</taxon>
        <taxon>Brassica</taxon>
    </lineage>
</organism>
<evidence type="ECO:0000313" key="2">
    <source>
        <dbReference type="EnsemblPlants" id="Bo00837s070.1"/>
    </source>
</evidence>
<dbReference type="eggNOG" id="KOG1987">
    <property type="taxonomic scope" value="Eukaryota"/>
</dbReference>
<dbReference type="PANTHER" id="PTHR10374">
    <property type="entry name" value="LACTOYLGLUTATHIONE LYASE GLYOXALASE I"/>
    <property type="match status" value="1"/>
</dbReference>
<dbReference type="Proteomes" id="UP000032141">
    <property type="component" value="Unassembled WGS sequence"/>
</dbReference>
<name>A0A0D2ZRH4_BRAOL</name>
<dbReference type="AlphaFoldDB" id="A0A0D2ZRH4"/>
<dbReference type="Gene3D" id="3.10.180.10">
    <property type="entry name" value="2,3-Dihydroxybiphenyl 1,2-Dioxygenase, domain 1"/>
    <property type="match status" value="1"/>
</dbReference>
<evidence type="ECO:0000313" key="3">
    <source>
        <dbReference type="Proteomes" id="UP000032141"/>
    </source>
</evidence>
<dbReference type="PANTHER" id="PTHR10374:SF30">
    <property type="entry name" value="LACTOYLGLUTATHIONE LYASE"/>
    <property type="match status" value="1"/>
</dbReference>
<sequence>MIVNGFQIPPSHAESVSRMFERHWELATEFRPKNPNSPQEVFQDDLSDAYAALGFMRDAGFKLDWLEKKLDIMFRVKDPKASLDFYSRVLGMSLLKRLDFSEMKFSLYFLGYEDTSTAPTDPTERLNQI</sequence>
<reference evidence="2" key="2">
    <citation type="submission" date="2015-06" db="UniProtKB">
        <authorList>
            <consortium name="EnsemblPlants"/>
        </authorList>
    </citation>
    <scope>IDENTIFICATION</scope>
</reference>
<keyword evidence="3" id="KW-1185">Reference proteome</keyword>
<dbReference type="STRING" id="109376.A0A0D2ZRH4"/>
<dbReference type="OMA" id="FERHWEL"/>
<dbReference type="InterPro" id="IPR029068">
    <property type="entry name" value="Glyas_Bleomycin-R_OHBP_Dase"/>
</dbReference>
<evidence type="ECO:0000259" key="1">
    <source>
        <dbReference type="Pfam" id="PF00903"/>
    </source>
</evidence>
<accession>A0A0D2ZRH4</accession>
<dbReference type="Pfam" id="PF00903">
    <property type="entry name" value="Glyoxalase"/>
    <property type="match status" value="1"/>
</dbReference>
<feature type="domain" description="Glyoxalase/fosfomycin resistance/dioxygenase" evidence="1">
    <location>
        <begin position="72"/>
        <end position="99"/>
    </location>
</feature>
<dbReference type="EnsemblPlants" id="Bo00837s070.1">
    <property type="protein sequence ID" value="Bo00837s070.1"/>
    <property type="gene ID" value="Bo00837s070"/>
</dbReference>
<proteinExistence type="predicted"/>
<dbReference type="SUPFAM" id="SSF54593">
    <property type="entry name" value="Glyoxalase/Bleomycin resistance protein/Dihydroxybiphenyl dioxygenase"/>
    <property type="match status" value="1"/>
</dbReference>
<dbReference type="InterPro" id="IPR004360">
    <property type="entry name" value="Glyas_Fos-R_dOase_dom"/>
</dbReference>
<protein>
    <recommendedName>
        <fullName evidence="1">Glyoxalase/fosfomycin resistance/dioxygenase domain-containing protein</fullName>
    </recommendedName>
</protein>
<dbReference type="Gramene" id="Bo00837s070.1">
    <property type="protein sequence ID" value="Bo00837s070.1"/>
    <property type="gene ID" value="Bo00837s070"/>
</dbReference>
<dbReference type="eggNOG" id="KOG2944">
    <property type="taxonomic scope" value="Eukaryota"/>
</dbReference>